<keyword evidence="1" id="KW-0812">Transmembrane</keyword>
<name>A0A4R0KE27_9ACTN</name>
<dbReference type="OrthoDB" id="9439486at2"/>
<dbReference type="AlphaFoldDB" id="A0A4R0KE27"/>
<evidence type="ECO:0000313" key="3">
    <source>
        <dbReference type="Proteomes" id="UP000291144"/>
    </source>
</evidence>
<keyword evidence="1" id="KW-0472">Membrane</keyword>
<gene>
    <name evidence="2" type="ORF">E0H73_26880</name>
</gene>
<keyword evidence="1" id="KW-1133">Transmembrane helix</keyword>
<proteinExistence type="predicted"/>
<accession>A0A4R0KE27</accession>
<organism evidence="2 3">
    <name type="scientific">Kribbella pittospori</name>
    <dbReference type="NCBI Taxonomy" id="722689"/>
    <lineage>
        <taxon>Bacteria</taxon>
        <taxon>Bacillati</taxon>
        <taxon>Actinomycetota</taxon>
        <taxon>Actinomycetes</taxon>
        <taxon>Propionibacteriales</taxon>
        <taxon>Kribbellaceae</taxon>
        <taxon>Kribbella</taxon>
    </lineage>
</organism>
<dbReference type="EMBL" id="SJKB01000009">
    <property type="protein sequence ID" value="TCC57980.1"/>
    <property type="molecule type" value="Genomic_DNA"/>
</dbReference>
<dbReference type="RefSeq" id="WP_131361346.1">
    <property type="nucleotide sequence ID" value="NZ_SJKB01000009.1"/>
</dbReference>
<evidence type="ECO:0000313" key="2">
    <source>
        <dbReference type="EMBL" id="TCC57980.1"/>
    </source>
</evidence>
<feature type="transmembrane region" description="Helical" evidence="1">
    <location>
        <begin position="33"/>
        <end position="54"/>
    </location>
</feature>
<evidence type="ECO:0000256" key="1">
    <source>
        <dbReference type="SAM" id="Phobius"/>
    </source>
</evidence>
<protein>
    <submittedName>
        <fullName evidence="2">Uncharacterized protein</fullName>
    </submittedName>
</protein>
<sequence>MRSTYGVLALGGLLVVIAGPAMSNPYRFVGLGDLLWLWCLLAVAGFVLLSVAGARLAIAVRGIRRWLLAFCAGGTALAALAGLAWAGLTALLVDQSNVQRVATVSPDGRFAVVLYYADRRSAGSPDRPDGLYLQTTEGFFSKRSYVGCLPDSGVHRLNSVRFADASTIVVRQEGSEGSRERSVSFDPVTVRVGSPMGDSCPGALYTG</sequence>
<dbReference type="Proteomes" id="UP000291144">
    <property type="component" value="Unassembled WGS sequence"/>
</dbReference>
<feature type="transmembrane region" description="Helical" evidence="1">
    <location>
        <begin position="66"/>
        <end position="93"/>
    </location>
</feature>
<keyword evidence="3" id="KW-1185">Reference proteome</keyword>
<comment type="caution">
    <text evidence="2">The sequence shown here is derived from an EMBL/GenBank/DDBJ whole genome shotgun (WGS) entry which is preliminary data.</text>
</comment>
<reference evidence="2 3" key="1">
    <citation type="submission" date="2019-02" db="EMBL/GenBank/DDBJ databases">
        <title>Kribbella capetownensis sp. nov. and Kribbella speibonae sp. nov., isolated from soil.</title>
        <authorList>
            <person name="Curtis S.M."/>
            <person name="Norton I."/>
            <person name="Everest G.J."/>
            <person name="Meyers P.R."/>
        </authorList>
    </citation>
    <scope>NUCLEOTIDE SEQUENCE [LARGE SCALE GENOMIC DNA]</scope>
    <source>
        <strain evidence="2 3">NRRL B-24813</strain>
    </source>
</reference>